<dbReference type="InterPro" id="IPR014719">
    <property type="entry name" value="Ribosomal_bL12_C/ClpS-like"/>
</dbReference>
<evidence type="ECO:0000256" key="1">
    <source>
        <dbReference type="SAM" id="MobiDB-lite"/>
    </source>
</evidence>
<proteinExistence type="predicted"/>
<feature type="region of interest" description="Disordered" evidence="1">
    <location>
        <begin position="50"/>
        <end position="80"/>
    </location>
</feature>
<gene>
    <name evidence="2" type="ORF">D7X12_22525</name>
</gene>
<dbReference type="RefSeq" id="WP_120627344.1">
    <property type="nucleotide sequence ID" value="NZ_RAWG01000150.1"/>
</dbReference>
<organism evidence="2 3">
    <name type="scientific">Corallococcus sicarius</name>
    <dbReference type="NCBI Taxonomy" id="2316726"/>
    <lineage>
        <taxon>Bacteria</taxon>
        <taxon>Pseudomonadati</taxon>
        <taxon>Myxococcota</taxon>
        <taxon>Myxococcia</taxon>
        <taxon>Myxococcales</taxon>
        <taxon>Cystobacterineae</taxon>
        <taxon>Myxococcaceae</taxon>
        <taxon>Corallococcus</taxon>
    </lineage>
</organism>
<dbReference type="EMBL" id="RAWG01000150">
    <property type="protein sequence ID" value="RKH39808.1"/>
    <property type="molecule type" value="Genomic_DNA"/>
</dbReference>
<dbReference type="Proteomes" id="UP000273405">
    <property type="component" value="Unassembled WGS sequence"/>
</dbReference>
<reference evidence="3" key="1">
    <citation type="submission" date="2018-09" db="EMBL/GenBank/DDBJ databases">
        <authorList>
            <person name="Livingstone P.G."/>
            <person name="Whitworth D.E."/>
        </authorList>
    </citation>
    <scope>NUCLEOTIDE SEQUENCE [LARGE SCALE GENOMIC DNA]</scope>
    <source>
        <strain evidence="3">CA040B</strain>
    </source>
</reference>
<sequence length="318" mass="35328">MKIHVWNAFASNNSGSYTVVGAFEDEQTAASVAAELSQLSAAHRAWIQETGSAPGPTPLEDFAARHGLGAPRDTDSDNDSYDGTPRVWALGHQVFLHAPCALALPNLYGAFIYKRGGHVETTVEHAHHPLVSVFELWIPYTAREGLDIRTRTVELLEALHADDGPLVQRVPSEPHVAWRMRRSKEHLGVDLTVGVIFTDLMEGFTAVSALARAHGFQVRVKLFESWRTDTDPLAFLRPCSPPLKAPRYDVVLTDLGATPLEVTKLIAELRREHEDAARWMYGPLPVVLVRLRPQRVAEAMAQRLRHQGATVELRRPEP</sequence>
<dbReference type="AlphaFoldDB" id="A0A3A8N5T2"/>
<evidence type="ECO:0000313" key="2">
    <source>
        <dbReference type="EMBL" id="RKH39808.1"/>
    </source>
</evidence>
<evidence type="ECO:0000313" key="3">
    <source>
        <dbReference type="Proteomes" id="UP000273405"/>
    </source>
</evidence>
<dbReference type="OrthoDB" id="5513280at2"/>
<dbReference type="SUPFAM" id="SSF54736">
    <property type="entry name" value="ClpS-like"/>
    <property type="match status" value="1"/>
</dbReference>
<accession>A0A3A8N5T2</accession>
<keyword evidence="3" id="KW-1185">Reference proteome</keyword>
<protein>
    <submittedName>
        <fullName evidence="2">Uncharacterized protein</fullName>
    </submittedName>
</protein>
<comment type="caution">
    <text evidence="2">The sequence shown here is derived from an EMBL/GenBank/DDBJ whole genome shotgun (WGS) entry which is preliminary data.</text>
</comment>
<name>A0A3A8N5T2_9BACT</name>